<organism evidence="3 4">
    <name type="scientific">Pseudovirgaria hyperparasitica</name>
    <dbReference type="NCBI Taxonomy" id="470096"/>
    <lineage>
        <taxon>Eukaryota</taxon>
        <taxon>Fungi</taxon>
        <taxon>Dikarya</taxon>
        <taxon>Ascomycota</taxon>
        <taxon>Pezizomycotina</taxon>
        <taxon>Dothideomycetes</taxon>
        <taxon>Dothideomycetes incertae sedis</taxon>
        <taxon>Acrospermales</taxon>
        <taxon>Acrospermaceae</taxon>
        <taxon>Pseudovirgaria</taxon>
    </lineage>
</organism>
<reference evidence="3" key="1">
    <citation type="journal article" date="2020" name="Stud. Mycol.">
        <title>101 Dothideomycetes genomes: a test case for predicting lifestyles and emergence of pathogens.</title>
        <authorList>
            <person name="Haridas S."/>
            <person name="Albert R."/>
            <person name="Binder M."/>
            <person name="Bloem J."/>
            <person name="Labutti K."/>
            <person name="Salamov A."/>
            <person name="Andreopoulos B."/>
            <person name="Baker S."/>
            <person name="Barry K."/>
            <person name="Bills G."/>
            <person name="Bluhm B."/>
            <person name="Cannon C."/>
            <person name="Castanera R."/>
            <person name="Culley D."/>
            <person name="Daum C."/>
            <person name="Ezra D."/>
            <person name="Gonzalez J."/>
            <person name="Henrissat B."/>
            <person name="Kuo A."/>
            <person name="Liang C."/>
            <person name="Lipzen A."/>
            <person name="Lutzoni F."/>
            <person name="Magnuson J."/>
            <person name="Mondo S."/>
            <person name="Nolan M."/>
            <person name="Ohm R."/>
            <person name="Pangilinan J."/>
            <person name="Park H.-J."/>
            <person name="Ramirez L."/>
            <person name="Alfaro M."/>
            <person name="Sun H."/>
            <person name="Tritt A."/>
            <person name="Yoshinaga Y."/>
            <person name="Zwiers L.-H."/>
            <person name="Turgeon B."/>
            <person name="Goodwin S."/>
            <person name="Spatafora J."/>
            <person name="Crous P."/>
            <person name="Grigoriev I."/>
        </authorList>
    </citation>
    <scope>NUCLEOTIDE SEQUENCE</scope>
    <source>
        <strain evidence="3">CBS 121739</strain>
    </source>
</reference>
<dbReference type="GeneID" id="54485479"/>
<dbReference type="Pfam" id="PF25794">
    <property type="entry name" value="SACS"/>
    <property type="match status" value="1"/>
</dbReference>
<dbReference type="Pfam" id="PF12449">
    <property type="entry name" value="DUF3684"/>
    <property type="match status" value="1"/>
</dbReference>
<feature type="domain" description="Sacsin/Nov" evidence="2">
    <location>
        <begin position="30"/>
        <end position="153"/>
    </location>
</feature>
<evidence type="ECO:0000313" key="3">
    <source>
        <dbReference type="EMBL" id="KAF2756269.1"/>
    </source>
</evidence>
<gene>
    <name evidence="3" type="ORF">EJ05DRAFT_478282</name>
</gene>
<feature type="compositionally biased region" description="Basic and acidic residues" evidence="1">
    <location>
        <begin position="286"/>
        <end position="296"/>
    </location>
</feature>
<feature type="compositionally biased region" description="Polar residues" evidence="1">
    <location>
        <begin position="1564"/>
        <end position="1574"/>
    </location>
</feature>
<protein>
    <recommendedName>
        <fullName evidence="2">Sacsin/Nov domain-containing protein</fullName>
    </recommendedName>
</protein>
<feature type="compositionally biased region" description="Basic and acidic residues" evidence="1">
    <location>
        <begin position="1437"/>
        <end position="1449"/>
    </location>
</feature>
<dbReference type="InterPro" id="IPR036890">
    <property type="entry name" value="HATPase_C_sf"/>
</dbReference>
<dbReference type="InterPro" id="IPR058210">
    <property type="entry name" value="SACS/Nov_dom"/>
</dbReference>
<accession>A0A6A6W2C1</accession>
<dbReference type="PANTHER" id="PTHR47839:SF1">
    <property type="entry name" value="DOMAIN PROTEIN, PUTATIVE (AFU_ORTHOLOGUE AFUA_6G04830)-RELATED"/>
    <property type="match status" value="1"/>
</dbReference>
<evidence type="ECO:0000313" key="4">
    <source>
        <dbReference type="Proteomes" id="UP000799437"/>
    </source>
</evidence>
<feature type="compositionally biased region" description="Polar residues" evidence="1">
    <location>
        <begin position="1479"/>
        <end position="1501"/>
    </location>
</feature>
<feature type="compositionally biased region" description="Polar residues" evidence="1">
    <location>
        <begin position="1522"/>
        <end position="1531"/>
    </location>
</feature>
<dbReference type="EMBL" id="ML996576">
    <property type="protein sequence ID" value="KAF2756269.1"/>
    <property type="molecule type" value="Genomic_DNA"/>
</dbReference>
<dbReference type="Gene3D" id="3.30.565.10">
    <property type="entry name" value="Histidine kinase-like ATPase, C-terminal domain"/>
    <property type="match status" value="1"/>
</dbReference>
<keyword evidence="4" id="KW-1185">Reference proteome</keyword>
<feature type="region of interest" description="Disordered" evidence="1">
    <location>
        <begin position="1432"/>
        <end position="1574"/>
    </location>
</feature>
<dbReference type="PANTHER" id="PTHR47839">
    <property type="entry name" value="DOMAIN PROTEIN, PUTATIVE (AFU_ORTHOLOGUE AFUA_6G04830)-RELATED"/>
    <property type="match status" value="1"/>
</dbReference>
<dbReference type="RefSeq" id="XP_033598720.1">
    <property type="nucleotide sequence ID" value="XM_033744425.1"/>
</dbReference>
<feature type="compositionally biased region" description="Polar residues" evidence="1">
    <location>
        <begin position="1542"/>
        <end position="1554"/>
    </location>
</feature>
<name>A0A6A6W2C1_9PEZI</name>
<feature type="region of interest" description="Disordered" evidence="1">
    <location>
        <begin position="286"/>
        <end position="343"/>
    </location>
</feature>
<dbReference type="PRINTS" id="PR00775">
    <property type="entry name" value="HEATSHOCK90"/>
</dbReference>
<dbReference type="Proteomes" id="UP000799437">
    <property type="component" value="Unassembled WGS sequence"/>
</dbReference>
<feature type="compositionally biased region" description="Polar residues" evidence="1">
    <location>
        <begin position="1450"/>
        <end position="1463"/>
    </location>
</feature>
<dbReference type="SUPFAM" id="SSF55874">
    <property type="entry name" value="ATPase domain of HSP90 chaperone/DNA topoisomerase II/histidine kinase"/>
    <property type="match status" value="1"/>
</dbReference>
<dbReference type="InterPro" id="IPR020575">
    <property type="entry name" value="Hsp90_N"/>
</dbReference>
<sequence>MASTLDYERLRQQTMTTGEDAAVTVNTRALIDKVLARYSSEFTTLRELVQNAADAGAKKVTITFETSPSLDIPAPQTTDRHLRLQHTIKHHAISNVVVTNDGQPFSASDWARLKSIAEGNPDETKIGAFGVGFYSVFADCDEPFVISGSNTMAFYWKGNTLYTRSGRLPQGHDSSLTSFSLPYRNVSTSNTSMGSSPVPDLLSLCQFLSTSLTFVGLEQIDLNIDDWSISTFRKTTSPASDLPMPADFKPTTDGGIMTLRNVSSNTAQIDATWSNIIGWVREPKKQSVFRPREDHGSSGGGWKSFLSKLTIGGEPSKPPPKKSSQSIDAPPDETKESGSGSSSATVFIRVHTLHVLTKVTTSFSKELERATKKPPPKSTRVSVLTSPFDESSASLISHNGRTSSLASKLFSSVLPTNSGRIFIGFPTGQTTGPLCHISMPSIIPTVERESIDLNAKYISSWNGELLQVAGIGCRLAFLAEMRGLQSRTERMLSNSDVLADVVAKSIPEAIHIYKQFTFQETTPSSRVGAIIEQGFWTCTHQTKRTTSMVLLSTQGILPSPKVRITAEKLSFLNNFPVVPDEIVSAAPGFMESLVSNGFLSQMTVDDIKQELEARALSETELLEFLKWCGAKVAEQRFTTAEIQTLFRSAIADVPNQSKILQLSLIQTFLNPAKIAPDLPLPPSNAPFTATSSIPMPQLKSFGWVELQILPWLAFVVQQSATNRELPEDINMLRSAAFAARVLLTVSKAWEQLNQESKLKVAELLGPHTVVPTTQGMKKPEEAYLPSVKGFSNLAILTTQGLKSRFLSEIGVRSTVELSVAFKGLEGTFTTRGRASAPEGWDHEQILKYFASVLDEIPKSDIERLKTIPFCLAEKDRGNYLWKVSELYAPSEGIQRIRLPTIRLRSHRPDTAEGKLLKQLGLVPYPTVQTLITCLRRTAQAKEANYQDYIGIMKYFTSNFHNNRYDKVDMSQYSQTLFLMSKQRAFPALFAPASLFSNDQAEILGVKTIHEDLKPHANMFGVEAHPPSMICVQSLISQPPKTLKEASQMFSYMASRVSEKDKELLEMISDAQIVPIFISIAEDGSKSSVTSHEQFTRVSSSAQVVLSAMRTPSSVFIGKDQEYKDLLTYVDFGEQANMFLLKAGSRHEPSSIELLGIVAEDPGKFLRSIGVDKYLELLRKFADNCTNIKYEQGLFEKLKRTPFLLALEDKMPEGEKELALIDLEDDEEPYKMNWSLELATDTVVNDDVRQYDLFRHHIKLVPQEDLLEKFYIFLGAKNLSSIVTSRIRQGVQVRNQDKAHHLHNEIISRSRIFLYEHEKEGSKNIKHSSKWLKSNLKLVLVEHITIDHSLKGSNITKKEKKTANYTSKDKTLSITEHFDMHDIGREIVPILIQRPKQMDIMAFERIMTESLKRLQKKGYNVDRILRQREIEATVQESQRQKQFEEEKARQNEITNTAMTPSDPRTSIDKTVRMPGAFSPDSPQRPTDAETSSNSPEQDSNDPLDSLRKAGTNFFTRFRTGFRDSSTPNSSGPISEPTPDTPRSPAQAQRSSQTQVADAIRRSRPHGSSTVNSAPNVRSIDVAPDSYCDANAAHNLTHMPGDTAGAHGIRCFAAREFNGDLLEKVRGSRGQFGVLLTCLAGIFGLSKEHMHIFYDAGSSTIAFNLGGALFFNAWWFWALHGEGQAEGKRATITEVWDYWYIVACHELAHNLVKEHSSAHEYLLQEISLRFRGAFYGAVFGNTGRAGEERMIEGGASATANTSVEGPKDVGDPFSGEIWARR</sequence>
<dbReference type="NCBIfam" id="NF047352">
    <property type="entry name" value="P_loop_sacsin"/>
    <property type="match status" value="1"/>
</dbReference>
<dbReference type="OrthoDB" id="10031156at2759"/>
<dbReference type="InterPro" id="IPR022155">
    <property type="entry name" value="DUF3684"/>
</dbReference>
<proteinExistence type="predicted"/>
<feature type="region of interest" description="Disordered" evidence="1">
    <location>
        <begin position="364"/>
        <end position="383"/>
    </location>
</feature>
<evidence type="ECO:0000256" key="1">
    <source>
        <dbReference type="SAM" id="MobiDB-lite"/>
    </source>
</evidence>
<evidence type="ECO:0000259" key="2">
    <source>
        <dbReference type="Pfam" id="PF25794"/>
    </source>
</evidence>